<dbReference type="InterPro" id="IPR035472">
    <property type="entry name" value="RpiR-like_SIS"/>
</dbReference>
<accession>A0ABV1D654</accession>
<organism evidence="6 7">
    <name type="scientific">Enterocloster hominis</name>
    <name type="common">ex Hitch et al. 2024</name>
    <dbReference type="NCBI Taxonomy" id="1917870"/>
    <lineage>
        <taxon>Bacteria</taxon>
        <taxon>Bacillati</taxon>
        <taxon>Bacillota</taxon>
        <taxon>Clostridia</taxon>
        <taxon>Lachnospirales</taxon>
        <taxon>Lachnospiraceae</taxon>
        <taxon>Enterocloster</taxon>
    </lineage>
</organism>
<dbReference type="InterPro" id="IPR047640">
    <property type="entry name" value="RpiR-like"/>
</dbReference>
<dbReference type="InterPro" id="IPR009057">
    <property type="entry name" value="Homeodomain-like_sf"/>
</dbReference>
<dbReference type="InterPro" id="IPR000281">
    <property type="entry name" value="HTH_RpiR"/>
</dbReference>
<dbReference type="PANTHER" id="PTHR30514:SF1">
    <property type="entry name" value="HTH-TYPE TRANSCRIPTIONAL REGULATOR HEXR-RELATED"/>
    <property type="match status" value="1"/>
</dbReference>
<dbReference type="InterPro" id="IPR036388">
    <property type="entry name" value="WH-like_DNA-bd_sf"/>
</dbReference>
<keyword evidence="2" id="KW-0238">DNA-binding</keyword>
<comment type="caution">
    <text evidence="6">The sequence shown here is derived from an EMBL/GenBank/DDBJ whole genome shotgun (WGS) entry which is preliminary data.</text>
</comment>
<dbReference type="EMBL" id="JBBMFM010000043">
    <property type="protein sequence ID" value="MEQ2425861.1"/>
    <property type="molecule type" value="Genomic_DNA"/>
</dbReference>
<dbReference type="InterPro" id="IPR001347">
    <property type="entry name" value="SIS_dom"/>
</dbReference>
<dbReference type="Gene3D" id="3.40.50.10490">
    <property type="entry name" value="Glucose-6-phosphate isomerase like protein, domain 1"/>
    <property type="match status" value="1"/>
</dbReference>
<protein>
    <submittedName>
        <fullName evidence="6">MurR/RpiR family transcriptional regulator</fullName>
    </submittedName>
</protein>
<dbReference type="Proteomes" id="UP001454086">
    <property type="component" value="Unassembled WGS sequence"/>
</dbReference>
<dbReference type="Pfam" id="PF01418">
    <property type="entry name" value="HTH_6"/>
    <property type="match status" value="1"/>
</dbReference>
<proteinExistence type="predicted"/>
<name>A0ABV1D654_9FIRM</name>
<dbReference type="SUPFAM" id="SSF53697">
    <property type="entry name" value="SIS domain"/>
    <property type="match status" value="1"/>
</dbReference>
<dbReference type="PROSITE" id="PS51071">
    <property type="entry name" value="HTH_RPIR"/>
    <property type="match status" value="1"/>
</dbReference>
<evidence type="ECO:0000259" key="4">
    <source>
        <dbReference type="PROSITE" id="PS51071"/>
    </source>
</evidence>
<dbReference type="Pfam" id="PF01380">
    <property type="entry name" value="SIS"/>
    <property type="match status" value="1"/>
</dbReference>
<dbReference type="PROSITE" id="PS51464">
    <property type="entry name" value="SIS"/>
    <property type="match status" value="1"/>
</dbReference>
<keyword evidence="1" id="KW-0805">Transcription regulation</keyword>
<keyword evidence="7" id="KW-1185">Reference proteome</keyword>
<evidence type="ECO:0000256" key="1">
    <source>
        <dbReference type="ARBA" id="ARBA00023015"/>
    </source>
</evidence>
<dbReference type="Gene3D" id="1.10.10.10">
    <property type="entry name" value="Winged helix-like DNA-binding domain superfamily/Winged helix DNA-binding domain"/>
    <property type="match status" value="1"/>
</dbReference>
<sequence>MRLEELVNSNYNKLNDNDLLIWQYIQSHKKQCCDISIEELADVCCISRTTISRFTQKLGFKGFREFKIHLKLEYDADQVQKDVLLDEVCGNYMKCISSIRDTDMEEICEHIFLARRLFAFGTGETQYAAVQMMKRMFMNVKRFFVTLYGRSELTMALEDMDEHDLVVIISLSGETEMAVSAAKKLKSKGTYTISITRLSDNQVSRLCDRNLYINPNLLLNKGGVAFETCSSYFNVVELMCVKYMMYLKRKQEEL</sequence>
<evidence type="ECO:0000259" key="5">
    <source>
        <dbReference type="PROSITE" id="PS51464"/>
    </source>
</evidence>
<dbReference type="SUPFAM" id="SSF46689">
    <property type="entry name" value="Homeodomain-like"/>
    <property type="match status" value="1"/>
</dbReference>
<dbReference type="CDD" id="cd05013">
    <property type="entry name" value="SIS_RpiR"/>
    <property type="match status" value="1"/>
</dbReference>
<reference evidence="6 7" key="1">
    <citation type="submission" date="2024-03" db="EMBL/GenBank/DDBJ databases">
        <title>Human intestinal bacterial collection.</title>
        <authorList>
            <person name="Pauvert C."/>
            <person name="Hitch T.C.A."/>
            <person name="Clavel T."/>
        </authorList>
    </citation>
    <scope>NUCLEOTIDE SEQUENCE [LARGE SCALE GENOMIC DNA]</scope>
    <source>
        <strain evidence="6 7">CLA-SR-H021</strain>
    </source>
</reference>
<dbReference type="PANTHER" id="PTHR30514">
    <property type="entry name" value="GLUCOKINASE"/>
    <property type="match status" value="1"/>
</dbReference>
<evidence type="ECO:0000313" key="7">
    <source>
        <dbReference type="Proteomes" id="UP001454086"/>
    </source>
</evidence>
<evidence type="ECO:0000313" key="6">
    <source>
        <dbReference type="EMBL" id="MEQ2425861.1"/>
    </source>
</evidence>
<evidence type="ECO:0000256" key="3">
    <source>
        <dbReference type="ARBA" id="ARBA00023163"/>
    </source>
</evidence>
<feature type="domain" description="SIS" evidence="5">
    <location>
        <begin position="107"/>
        <end position="249"/>
    </location>
</feature>
<evidence type="ECO:0000256" key="2">
    <source>
        <dbReference type="ARBA" id="ARBA00023125"/>
    </source>
</evidence>
<dbReference type="InterPro" id="IPR046348">
    <property type="entry name" value="SIS_dom_sf"/>
</dbReference>
<gene>
    <name evidence="6" type="ORF">WMQ36_12845</name>
</gene>
<keyword evidence="3" id="KW-0804">Transcription</keyword>
<feature type="domain" description="HTH rpiR-type" evidence="4">
    <location>
        <begin position="1"/>
        <end position="77"/>
    </location>
</feature>
<dbReference type="RefSeq" id="WP_008717232.1">
    <property type="nucleotide sequence ID" value="NZ_JBBMFM010000043.1"/>
</dbReference>